<feature type="domain" description="RRM" evidence="5">
    <location>
        <begin position="473"/>
        <end position="547"/>
    </location>
</feature>
<dbReference type="InterPro" id="IPR000504">
    <property type="entry name" value="RRM_dom"/>
</dbReference>
<feature type="compositionally biased region" description="Polar residues" evidence="4">
    <location>
        <begin position="1233"/>
        <end position="1253"/>
    </location>
</feature>
<evidence type="ECO:0000256" key="4">
    <source>
        <dbReference type="SAM" id="MobiDB-lite"/>
    </source>
</evidence>
<dbReference type="Proteomes" id="UP000283269">
    <property type="component" value="Unassembled WGS sequence"/>
</dbReference>
<dbReference type="PANTHER" id="PTHR24012">
    <property type="entry name" value="RNA BINDING PROTEIN"/>
    <property type="match status" value="1"/>
</dbReference>
<gene>
    <name evidence="6" type="ORF">CVT25_011727</name>
</gene>
<feature type="region of interest" description="Disordered" evidence="4">
    <location>
        <begin position="437"/>
        <end position="468"/>
    </location>
</feature>
<dbReference type="PROSITE" id="PS50102">
    <property type="entry name" value="RRM"/>
    <property type="match status" value="2"/>
</dbReference>
<feature type="compositionally biased region" description="Low complexity" evidence="4">
    <location>
        <begin position="195"/>
        <end position="215"/>
    </location>
</feature>
<feature type="compositionally biased region" description="Low complexity" evidence="4">
    <location>
        <begin position="137"/>
        <end position="146"/>
    </location>
</feature>
<feature type="compositionally biased region" description="Basic and acidic residues" evidence="4">
    <location>
        <begin position="1220"/>
        <end position="1231"/>
    </location>
</feature>
<proteinExistence type="predicted"/>
<feature type="compositionally biased region" description="Acidic residues" evidence="4">
    <location>
        <begin position="217"/>
        <end position="227"/>
    </location>
</feature>
<feature type="compositionally biased region" description="Low complexity" evidence="4">
    <location>
        <begin position="17"/>
        <end position="47"/>
    </location>
</feature>
<feature type="compositionally biased region" description="Low complexity" evidence="4">
    <location>
        <begin position="332"/>
        <end position="342"/>
    </location>
</feature>
<dbReference type="SMART" id="SM00360">
    <property type="entry name" value="RRM"/>
    <property type="match status" value="2"/>
</dbReference>
<feature type="compositionally biased region" description="Low complexity" evidence="4">
    <location>
        <begin position="438"/>
        <end position="464"/>
    </location>
</feature>
<accession>A0A409WIA9</accession>
<dbReference type="Gene3D" id="3.30.70.330">
    <property type="match status" value="2"/>
</dbReference>
<feature type="compositionally biased region" description="Polar residues" evidence="4">
    <location>
        <begin position="792"/>
        <end position="808"/>
    </location>
</feature>
<organism evidence="6 7">
    <name type="scientific">Psilocybe cyanescens</name>
    <dbReference type="NCBI Taxonomy" id="93625"/>
    <lineage>
        <taxon>Eukaryota</taxon>
        <taxon>Fungi</taxon>
        <taxon>Dikarya</taxon>
        <taxon>Basidiomycota</taxon>
        <taxon>Agaricomycotina</taxon>
        <taxon>Agaricomycetes</taxon>
        <taxon>Agaricomycetidae</taxon>
        <taxon>Agaricales</taxon>
        <taxon>Agaricineae</taxon>
        <taxon>Strophariaceae</taxon>
        <taxon>Psilocybe</taxon>
    </lineage>
</organism>
<evidence type="ECO:0000313" key="7">
    <source>
        <dbReference type="Proteomes" id="UP000283269"/>
    </source>
</evidence>
<reference evidence="6 7" key="1">
    <citation type="journal article" date="2018" name="Evol. Lett.">
        <title>Horizontal gene cluster transfer increased hallucinogenic mushroom diversity.</title>
        <authorList>
            <person name="Reynolds H.T."/>
            <person name="Vijayakumar V."/>
            <person name="Gluck-Thaler E."/>
            <person name="Korotkin H.B."/>
            <person name="Matheny P.B."/>
            <person name="Slot J.C."/>
        </authorList>
    </citation>
    <scope>NUCLEOTIDE SEQUENCE [LARGE SCALE GENOMIC DNA]</scope>
    <source>
        <strain evidence="6 7">2631</strain>
    </source>
</reference>
<evidence type="ECO:0000313" key="6">
    <source>
        <dbReference type="EMBL" id="PPQ78268.1"/>
    </source>
</evidence>
<dbReference type="AlphaFoldDB" id="A0A409WIA9"/>
<feature type="compositionally biased region" description="Polar residues" evidence="4">
    <location>
        <begin position="343"/>
        <end position="353"/>
    </location>
</feature>
<feature type="region of interest" description="Disordered" evidence="4">
    <location>
        <begin position="1095"/>
        <end position="1118"/>
    </location>
</feature>
<dbReference type="InParanoid" id="A0A409WIA9"/>
<feature type="compositionally biased region" description="Low complexity" evidence="4">
    <location>
        <begin position="174"/>
        <end position="184"/>
    </location>
</feature>
<dbReference type="InterPro" id="IPR035979">
    <property type="entry name" value="RBD_domain_sf"/>
</dbReference>
<dbReference type="STRING" id="93625.A0A409WIA9"/>
<feature type="region of interest" description="Disordered" evidence="4">
    <location>
        <begin position="1217"/>
        <end position="1253"/>
    </location>
</feature>
<feature type="region of interest" description="Disordered" evidence="4">
    <location>
        <begin position="332"/>
        <end position="370"/>
    </location>
</feature>
<feature type="region of interest" description="Disordered" evidence="4">
    <location>
        <begin position="15"/>
        <end position="57"/>
    </location>
</feature>
<dbReference type="SUPFAM" id="SSF54928">
    <property type="entry name" value="RNA-binding domain, RBD"/>
    <property type="match status" value="2"/>
</dbReference>
<protein>
    <recommendedName>
        <fullName evidence="5">RRM domain-containing protein</fullName>
    </recommendedName>
</protein>
<name>A0A409WIA9_PSICY</name>
<evidence type="ECO:0000256" key="1">
    <source>
        <dbReference type="ARBA" id="ARBA00022737"/>
    </source>
</evidence>
<evidence type="ECO:0000256" key="3">
    <source>
        <dbReference type="PROSITE-ProRule" id="PRU00176"/>
    </source>
</evidence>
<comment type="caution">
    <text evidence="6">The sequence shown here is derived from an EMBL/GenBank/DDBJ whole genome shotgun (WGS) entry which is preliminary data.</text>
</comment>
<feature type="compositionally biased region" description="Low complexity" evidence="4">
    <location>
        <begin position="103"/>
        <end position="125"/>
    </location>
</feature>
<feature type="region of interest" description="Disordered" evidence="4">
    <location>
        <begin position="1004"/>
        <end position="1077"/>
    </location>
</feature>
<feature type="compositionally biased region" description="Polar residues" evidence="4">
    <location>
        <begin position="153"/>
        <end position="164"/>
    </location>
</feature>
<dbReference type="OrthoDB" id="271725at2759"/>
<dbReference type="Pfam" id="PF00076">
    <property type="entry name" value="RRM_1"/>
    <property type="match status" value="2"/>
</dbReference>
<feature type="compositionally biased region" description="Polar residues" evidence="4">
    <location>
        <begin position="185"/>
        <end position="194"/>
    </location>
</feature>
<feature type="region of interest" description="Disordered" evidence="4">
    <location>
        <begin position="103"/>
        <end position="227"/>
    </location>
</feature>
<feature type="domain" description="RRM" evidence="5">
    <location>
        <begin position="606"/>
        <end position="688"/>
    </location>
</feature>
<sequence>MSGKRYPYSVLSTALAPNHNNHSHTSAPNSSPSHHNHTLHSNPNTSHRLNMPLPTPLADCPNATTAAVADSGNNKRSLCASGGPSAPAMHSPGAAKLGAPSFASVVSSSSGPRASARSPKAAISSLQQKQKQEHVQSSAPLLASPSKALDKGNINTSPIASTNGHDVLSPALTSSSRYHSPMSSPAVSAGNNVGNNDQNTTSSDTRTTDSISTGDVQPDETELEDGVSSDAGIYLDMHRLHDSAPCMHDLVNNGDMPSDSNSSQLKPPSRGQGEKGHLNGFLATPMGSNMAAREREQRHQHEIGALTSSMQFSLRVSNSMDNVSAKTLSPLPLSMPLSSSPSQLKQNGQSQSVAPPAPVHSTIPLPELEDGDRTADVDARQLQHLTQHQQMRDHANDSASYAGSIDLSNLSVPHTTQQHRSASLVLPASQPENFLSGTSSFDSNFSGESSPSSSAFPTSASESALGNAGQKTPNVYINGLPPHFPEDQLFALASPYGEIRSVRTFTRHVRDSESGYGFVLFETVEAAERCIISLRRYRNLHPTFSKQIHKIPGTTYAQGSIPPAASWEGPGLCTGVDSTEGSTTDSLGADASFKAKMESLQDPTSTNLYMEGLPLSIDEPTLAALISPHRISSSRFFQTRLSNPPRIIAFVRLETREGAEEIIERLHGRMVRGWNDTGSRISVRFADTSEQRELRRTERSAQEGDGSPARLTIAQAALLNLRGQELRSTNNGPVIHAHARPATVGRVPSASRQGLPTSVSLPDFATNAHLPPVIGTSNLEVDYSLAPGRGQNIRSRSPYETQYSSQPQLGHVQPSLPSPMDPTMSALLDSLRRNGVPYQDASGGFDNYSTEVNYPHGQPGLAHQQHHLAATQSLDNIQQYARPAPVYTRSGYTPTEEYIMRVHAESAALATQTQQHLQAERRRPAPLDLGRQRVEDDVLDDQGANIAVGVRGYRTQASIGRLGQGMLSPPVTSSSLASMGMGGAMNEDEFHASATAHRNDYRNQLRSFGNDNGEHEEGDFGVNSGSAAHTKHNPNIHPAHVNARLSRDPGSASSQYQVQRPPVPLSPSLVSPVSNQDSPNLNDLLSYQHAAAHMRSTTLPQHRSSSLRDGQQRGHYQHSSMSMPAQNLRTPQHASVATLAGNRGIDGAAGGTIYEGEVQDHHHQSNGSKAQYPNSPMFDLDTAASSPSLISPTLTYSSQTPSTLSPATPFFGSFNNQAEGAEKGHGMEHYQQKKMTPPNSMNPSALRSLTGSR</sequence>
<dbReference type="InterPro" id="IPR012677">
    <property type="entry name" value="Nucleotide-bd_a/b_plait_sf"/>
</dbReference>
<keyword evidence="2 3" id="KW-0694">RNA-binding</keyword>
<feature type="region of interest" description="Disordered" evidence="4">
    <location>
        <begin position="788"/>
        <end position="821"/>
    </location>
</feature>
<feature type="region of interest" description="Disordered" evidence="4">
    <location>
        <begin position="246"/>
        <end position="277"/>
    </location>
</feature>
<keyword evidence="7" id="KW-1185">Reference proteome</keyword>
<dbReference type="EMBL" id="NHYD01003423">
    <property type="protein sequence ID" value="PPQ78268.1"/>
    <property type="molecule type" value="Genomic_DNA"/>
</dbReference>
<keyword evidence="1" id="KW-0677">Repeat</keyword>
<evidence type="ECO:0000256" key="2">
    <source>
        <dbReference type="ARBA" id="ARBA00022884"/>
    </source>
</evidence>
<dbReference type="GO" id="GO:0003723">
    <property type="term" value="F:RNA binding"/>
    <property type="evidence" value="ECO:0007669"/>
    <property type="project" value="UniProtKB-UniRule"/>
</dbReference>
<evidence type="ECO:0000259" key="5">
    <source>
        <dbReference type="PROSITE" id="PS50102"/>
    </source>
</evidence>
<feature type="compositionally biased region" description="Polar residues" evidence="4">
    <location>
        <begin position="1095"/>
        <end position="1109"/>
    </location>
</feature>